<comment type="subcellular location">
    <subcellularLocation>
        <location evidence="10">Cell inner membrane</location>
        <topology evidence="10">Multi-pass membrane protein</topology>
    </subcellularLocation>
    <subcellularLocation>
        <location evidence="1">Cell membrane</location>
        <topology evidence="1">Multi-pass membrane protein</topology>
    </subcellularLocation>
</comment>
<keyword evidence="10 11" id="KW-0961">Cell wall biogenesis/degradation</keyword>
<comment type="function">
    <text evidence="8 10 11">Involved in peptidoglycan biosynthesis. Transports lipid-linked peptidoglycan precursors from the inner to the outer leaflet of the cytoplasmic membrane.</text>
</comment>
<evidence type="ECO:0000256" key="4">
    <source>
        <dbReference type="ARBA" id="ARBA00022960"/>
    </source>
</evidence>
<evidence type="ECO:0000256" key="8">
    <source>
        <dbReference type="ARBA" id="ARBA00060041"/>
    </source>
</evidence>
<dbReference type="GO" id="GO:0005886">
    <property type="term" value="C:plasma membrane"/>
    <property type="evidence" value="ECO:0007669"/>
    <property type="project" value="UniProtKB-SubCell"/>
</dbReference>
<proteinExistence type="inferred from homology"/>
<accession>A0A975RAA7</accession>
<dbReference type="GO" id="GO:0008360">
    <property type="term" value="P:regulation of cell shape"/>
    <property type="evidence" value="ECO:0007669"/>
    <property type="project" value="UniProtKB-UniRule"/>
</dbReference>
<keyword evidence="3 10" id="KW-0812">Transmembrane</keyword>
<evidence type="ECO:0000256" key="9">
    <source>
        <dbReference type="ARBA" id="ARBA00061532"/>
    </source>
</evidence>
<feature type="transmembrane region" description="Helical" evidence="10">
    <location>
        <begin position="160"/>
        <end position="182"/>
    </location>
</feature>
<feature type="transmembrane region" description="Helical" evidence="10">
    <location>
        <begin position="276"/>
        <end position="294"/>
    </location>
</feature>
<dbReference type="HAMAP" id="MF_02078">
    <property type="entry name" value="MurJ_MviN"/>
    <property type="match status" value="1"/>
</dbReference>
<feature type="transmembrane region" description="Helical" evidence="10">
    <location>
        <begin position="232"/>
        <end position="256"/>
    </location>
</feature>
<feature type="transmembrane region" description="Helical" evidence="10">
    <location>
        <begin position="388"/>
        <end position="407"/>
    </location>
</feature>
<evidence type="ECO:0000313" key="12">
    <source>
        <dbReference type="EMBL" id="QWF71074.1"/>
    </source>
</evidence>
<keyword evidence="2 10" id="KW-1003">Cell membrane</keyword>
<keyword evidence="13" id="KW-1185">Reference proteome</keyword>
<dbReference type="PANTHER" id="PTHR47019:SF1">
    <property type="entry name" value="LIPID II FLIPPASE MURJ"/>
    <property type="match status" value="1"/>
</dbReference>
<keyword evidence="10 11" id="KW-0813">Transport</keyword>
<dbReference type="InterPro" id="IPR051050">
    <property type="entry name" value="Lipid_II_flippase_MurJ/MviN"/>
</dbReference>
<feature type="transmembrane region" description="Helical" evidence="10">
    <location>
        <begin position="444"/>
        <end position="465"/>
    </location>
</feature>
<dbReference type="KEGG" id="mpad:KEF85_00810"/>
<keyword evidence="6 10" id="KW-1133">Transmembrane helix</keyword>
<feature type="transmembrane region" description="Helical" evidence="10">
    <location>
        <begin position="188"/>
        <end position="211"/>
    </location>
</feature>
<evidence type="ECO:0000256" key="5">
    <source>
        <dbReference type="ARBA" id="ARBA00022984"/>
    </source>
</evidence>
<evidence type="ECO:0000256" key="2">
    <source>
        <dbReference type="ARBA" id="ARBA00022475"/>
    </source>
</evidence>
<comment type="similarity">
    <text evidence="9 10 11">Belongs to the MurJ/MviN family.</text>
</comment>
<feature type="transmembrane region" description="Helical" evidence="10">
    <location>
        <begin position="95"/>
        <end position="120"/>
    </location>
</feature>
<dbReference type="RefSeq" id="WP_215582642.1">
    <property type="nucleotide sequence ID" value="NZ_CP073754.1"/>
</dbReference>
<feature type="transmembrane region" description="Helical" evidence="10">
    <location>
        <begin position="480"/>
        <end position="500"/>
    </location>
</feature>
<dbReference type="PIRSF" id="PIRSF002869">
    <property type="entry name" value="MviN"/>
    <property type="match status" value="1"/>
</dbReference>
<keyword evidence="5 10" id="KW-0573">Peptidoglycan synthesis</keyword>
<dbReference type="PRINTS" id="PR01806">
    <property type="entry name" value="VIRFACTRMVIN"/>
</dbReference>
<comment type="pathway">
    <text evidence="10">Cell wall biogenesis; peptidoglycan biosynthesis.</text>
</comment>
<keyword evidence="4 10" id="KW-0133">Cell shape</keyword>
<dbReference type="GO" id="GO:0009252">
    <property type="term" value="P:peptidoglycan biosynthetic process"/>
    <property type="evidence" value="ECO:0007669"/>
    <property type="project" value="UniProtKB-UniRule"/>
</dbReference>
<keyword evidence="10" id="KW-0997">Cell inner membrane</keyword>
<evidence type="ECO:0000256" key="11">
    <source>
        <dbReference type="PIRNR" id="PIRNR002869"/>
    </source>
</evidence>
<evidence type="ECO:0000256" key="7">
    <source>
        <dbReference type="ARBA" id="ARBA00023136"/>
    </source>
</evidence>
<evidence type="ECO:0000256" key="10">
    <source>
        <dbReference type="HAMAP-Rule" id="MF_02078"/>
    </source>
</evidence>
<dbReference type="CDD" id="cd13123">
    <property type="entry name" value="MATE_MurJ_like"/>
    <property type="match status" value="1"/>
</dbReference>
<reference evidence="12" key="1">
    <citation type="submission" date="2021-04" db="EMBL/GenBank/DDBJ databases">
        <title>Draft genome sequence data of methanotrophic Methylovulum sp. strain S1L and Methylomonas sp. strain S2AM isolated from boreal lake water columns.</title>
        <authorList>
            <person name="Rissanen A.J."/>
            <person name="Mangayil R."/>
            <person name="Svenning M.M."/>
            <person name="Khanongnuch R."/>
        </authorList>
    </citation>
    <scope>NUCLEOTIDE SEQUENCE</scope>
    <source>
        <strain evidence="12">S2AM</strain>
    </source>
</reference>
<keyword evidence="7 10" id="KW-0472">Membrane</keyword>
<dbReference type="InterPro" id="IPR004268">
    <property type="entry name" value="MurJ"/>
</dbReference>
<feature type="transmembrane region" description="Helical" evidence="10">
    <location>
        <begin position="132"/>
        <end position="153"/>
    </location>
</feature>
<dbReference type="GO" id="GO:0034204">
    <property type="term" value="P:lipid translocation"/>
    <property type="evidence" value="ECO:0007669"/>
    <property type="project" value="TreeGrafter"/>
</dbReference>
<dbReference type="Proteomes" id="UP000676649">
    <property type="component" value="Chromosome"/>
</dbReference>
<feature type="transmembrane region" description="Helical" evidence="10">
    <location>
        <begin position="315"/>
        <end position="335"/>
    </location>
</feature>
<evidence type="ECO:0000256" key="3">
    <source>
        <dbReference type="ARBA" id="ARBA00022692"/>
    </source>
</evidence>
<evidence type="ECO:0000313" key="13">
    <source>
        <dbReference type="Proteomes" id="UP000676649"/>
    </source>
</evidence>
<dbReference type="GO" id="GO:0071555">
    <property type="term" value="P:cell wall organization"/>
    <property type="evidence" value="ECO:0007669"/>
    <property type="project" value="UniProtKB-UniRule"/>
</dbReference>
<dbReference type="PANTHER" id="PTHR47019">
    <property type="entry name" value="LIPID II FLIPPASE MURJ"/>
    <property type="match status" value="1"/>
</dbReference>
<feature type="transmembrane region" description="Helical" evidence="10">
    <location>
        <begin position="413"/>
        <end position="432"/>
    </location>
</feature>
<dbReference type="Pfam" id="PF03023">
    <property type="entry name" value="MurJ"/>
    <property type="match status" value="1"/>
</dbReference>
<gene>
    <name evidence="10 12" type="primary">murJ</name>
    <name evidence="12" type="ORF">KEF85_00810</name>
</gene>
<evidence type="ECO:0000256" key="6">
    <source>
        <dbReference type="ARBA" id="ARBA00022989"/>
    </source>
</evidence>
<organism evidence="12 13">
    <name type="scientific">Methylomonas paludis</name>
    <dbReference type="NCBI Taxonomy" id="1173101"/>
    <lineage>
        <taxon>Bacteria</taxon>
        <taxon>Pseudomonadati</taxon>
        <taxon>Pseudomonadota</taxon>
        <taxon>Gammaproteobacteria</taxon>
        <taxon>Methylococcales</taxon>
        <taxon>Methylococcaceae</taxon>
        <taxon>Methylomonas</taxon>
    </lineage>
</organism>
<name>A0A975RAA7_9GAMM</name>
<sequence length="515" mass="55809">MSKQLFKSTAIVGGMTMVSRITGFIRDMLFANIFGVNAATDAFFVAFKIPNFLRRLFAEGAFAHAFVPAITDFIKTGNRTALKEFVDKTAGTLAVIQLGVTVVGIIAAPLLIIVFAPGFYWEGGQFDLAVKLLKITFPYLLFIFLTGLSGGILNAHGKFAVPAITPVFLNIAMIIAAVWISPMMDEPILALAWGVFAAGLLQLLFQIPALLQLGLMPKLRWGLNDVAVKRMFSAMLPAIFGVSVVQINLLIDTLFASFLSSGSVSWLYYSDRLVEFPIGIFGVAVSTVILPSLANTHAAADTLNFSKALDWGLKLVILIGLPATLGLTQMSEPLLSTFFQYNEFDAHDVEMTAKSLMAFASGLLAFILIKVLVPGFTSRLDTKTPARFGMYAIYSNLILNALLFIPLAHAGPALATTLSAYLNAGLLLLTLLKDKIYQPCTGWGVFLFRIVLASAVMGIFLGYFVDVSAWLSWGVSQRSLHLGLVVVTAILIYILALFVLGMRPRHIMGNPAASE</sequence>
<dbReference type="NCBIfam" id="TIGR01695">
    <property type="entry name" value="murJ_mviN"/>
    <property type="match status" value="1"/>
</dbReference>
<dbReference type="GO" id="GO:0015648">
    <property type="term" value="F:lipid-linked peptidoglycan transporter activity"/>
    <property type="evidence" value="ECO:0007669"/>
    <property type="project" value="UniProtKB-UniRule"/>
</dbReference>
<evidence type="ECO:0000256" key="1">
    <source>
        <dbReference type="ARBA" id="ARBA00004651"/>
    </source>
</evidence>
<dbReference type="EMBL" id="CP073754">
    <property type="protein sequence ID" value="QWF71074.1"/>
    <property type="molecule type" value="Genomic_DNA"/>
</dbReference>
<dbReference type="AlphaFoldDB" id="A0A975RAA7"/>
<feature type="transmembrane region" description="Helical" evidence="10">
    <location>
        <begin position="355"/>
        <end position="376"/>
    </location>
</feature>
<protein>
    <recommendedName>
        <fullName evidence="10">Probable lipid II flippase MurJ</fullName>
    </recommendedName>
</protein>